<sequence length="205" mass="24351">MIKQIKAGTAILFLIFCIGCSNNPRSIADDIMKDISNGDFTYLQGVDGVILYDKEFRTTDRVLRHITSEENRLYNTESDMFRLQRIMFNLPNNILSYDFLDSWDNPDNKYLEIEDISTHYYYGTEYMNLIHDTYDKFKNAKLKQCQENPSCYFDEENEYIKYEETVPEKRYYYKAITTGGIFKVSICMYLIKDEWKVGAIFKENI</sequence>
<keyword evidence="2" id="KW-1185">Reference proteome</keyword>
<name>A0ABT2G219_9BACT</name>
<accession>A0ABT2G219</accession>
<organism evidence="1 2">
    <name type="scientific">Algoriphagus limi</name>
    <dbReference type="NCBI Taxonomy" id="2975273"/>
    <lineage>
        <taxon>Bacteria</taxon>
        <taxon>Pseudomonadati</taxon>
        <taxon>Bacteroidota</taxon>
        <taxon>Cytophagia</taxon>
        <taxon>Cytophagales</taxon>
        <taxon>Cyclobacteriaceae</taxon>
        <taxon>Algoriphagus</taxon>
    </lineage>
</organism>
<dbReference type="RefSeq" id="WP_259412974.1">
    <property type="nucleotide sequence ID" value="NZ_JANWGH010000001.1"/>
</dbReference>
<reference evidence="1 2" key="1">
    <citation type="submission" date="2022-08" db="EMBL/GenBank/DDBJ databases">
        <title>Algoriphagus sp. CAU 1643 isolated from mud.</title>
        <authorList>
            <person name="Kim W."/>
        </authorList>
    </citation>
    <scope>NUCLEOTIDE SEQUENCE [LARGE SCALE GENOMIC DNA]</scope>
    <source>
        <strain evidence="1 2">CAU 1643</strain>
    </source>
</reference>
<gene>
    <name evidence="1" type="ORF">NY014_02600</name>
</gene>
<comment type="caution">
    <text evidence="1">The sequence shown here is derived from an EMBL/GenBank/DDBJ whole genome shotgun (WGS) entry which is preliminary data.</text>
</comment>
<dbReference type="Proteomes" id="UP001206788">
    <property type="component" value="Unassembled WGS sequence"/>
</dbReference>
<evidence type="ECO:0000313" key="2">
    <source>
        <dbReference type="Proteomes" id="UP001206788"/>
    </source>
</evidence>
<evidence type="ECO:0008006" key="3">
    <source>
        <dbReference type="Google" id="ProtNLM"/>
    </source>
</evidence>
<proteinExistence type="predicted"/>
<dbReference type="EMBL" id="JANWGH010000001">
    <property type="protein sequence ID" value="MCS5489301.1"/>
    <property type="molecule type" value="Genomic_DNA"/>
</dbReference>
<protein>
    <recommendedName>
        <fullName evidence="3">Lipoprotein</fullName>
    </recommendedName>
</protein>
<evidence type="ECO:0000313" key="1">
    <source>
        <dbReference type="EMBL" id="MCS5489301.1"/>
    </source>
</evidence>